<evidence type="ECO:0000313" key="1">
    <source>
        <dbReference type="EMBL" id="EUJ18539.1"/>
    </source>
</evidence>
<comment type="caution">
    <text evidence="1">The sequence shown here is derived from an EMBL/GenBank/DDBJ whole genome shotgun (WGS) entry which is preliminary data.</text>
</comment>
<proteinExistence type="predicted"/>
<dbReference type="Proteomes" id="UP000019253">
    <property type="component" value="Unassembled WGS sequence"/>
</dbReference>
<sequence length="208" mass="24688">MEILQIEDVSFDNQKMNVCFSVDSKDIPLYEYAYYVYYNEAIIERHGYSPIKTKNTCFSFEPIESGSYSFRIFIRLNGKLIAHQISPPIHLDLRMNEQVETNFNAEKVYMNDVPLKYILEDHSTISDRLLVVFAGIHTREFQGGRGVFNYYRTLKHLKVNKLFLLDDYQGQFCYYMGLIGLMILKERLLLCSLKPRISYRYRRIKLLQ</sequence>
<reference evidence="1 2" key="1">
    <citation type="journal article" date="2014" name="Int. J. Syst. Evol. Microbiol.">
        <title>Listeria floridensis sp. nov., Listeria aquatica sp. nov., Listeria cornellensis sp. nov., Listeria riparia sp. nov. and Listeria grandensis sp. nov., from agricultural and natural environments.</title>
        <authorList>
            <person name="den Bakker H.C."/>
            <person name="Warchocki S."/>
            <person name="Wright E.M."/>
            <person name="Allred A.F."/>
            <person name="Ahlstrom C."/>
            <person name="Manuel C.S."/>
            <person name="Stasiewicz M.J."/>
            <person name="Burrell A."/>
            <person name="Roof S."/>
            <person name="Strawn L."/>
            <person name="Fortes E.D."/>
            <person name="Nightingale K.K."/>
            <person name="Kephart D."/>
            <person name="Wiedmann M."/>
        </authorList>
    </citation>
    <scope>NUCLEOTIDE SEQUENCE [LARGE SCALE GENOMIC DNA]</scope>
    <source>
        <strain evidence="2">FSL F6-971</strain>
    </source>
</reference>
<organism evidence="1 2">
    <name type="scientific">Listeria grandensis FSL F6-0971</name>
    <dbReference type="NCBI Taxonomy" id="1265819"/>
    <lineage>
        <taxon>Bacteria</taxon>
        <taxon>Bacillati</taxon>
        <taxon>Bacillota</taxon>
        <taxon>Bacilli</taxon>
        <taxon>Bacillales</taxon>
        <taxon>Listeriaceae</taxon>
        <taxon>Listeria</taxon>
    </lineage>
</organism>
<dbReference type="STRING" id="1265819.PGRAN_15787"/>
<gene>
    <name evidence="1" type="ORF">PGRAN_15787</name>
</gene>
<accession>W7ATU4</accession>
<evidence type="ECO:0000313" key="2">
    <source>
        <dbReference type="Proteomes" id="UP000019253"/>
    </source>
</evidence>
<dbReference type="AlphaFoldDB" id="W7ATU4"/>
<protein>
    <submittedName>
        <fullName evidence="1">Uncharacterized protein</fullName>
    </submittedName>
</protein>
<dbReference type="PATRIC" id="fig|1265819.5.peg.3145"/>
<dbReference type="EMBL" id="AODD01000035">
    <property type="protein sequence ID" value="EUJ18539.1"/>
    <property type="molecule type" value="Genomic_DNA"/>
</dbReference>
<name>W7ATU4_9LIST</name>
<keyword evidence="2" id="KW-1185">Reference proteome</keyword>